<dbReference type="KEGG" id="wfu:AXE80_07245"/>
<dbReference type="Proteomes" id="UP000092967">
    <property type="component" value="Chromosome"/>
</dbReference>
<name>A0A1B1Y5P1_9FLAO</name>
<protein>
    <submittedName>
        <fullName evidence="1">Uncharacterized protein</fullName>
    </submittedName>
</protein>
<dbReference type="AlphaFoldDB" id="A0A1B1Y5P1"/>
<gene>
    <name evidence="1" type="ORF">AXE80_07245</name>
</gene>
<evidence type="ECO:0000313" key="1">
    <source>
        <dbReference type="EMBL" id="ANW96085.1"/>
    </source>
</evidence>
<dbReference type="EMBL" id="CP014224">
    <property type="protein sequence ID" value="ANW96085.1"/>
    <property type="molecule type" value="Genomic_DNA"/>
</dbReference>
<accession>A0A1B1Y5P1</accession>
<keyword evidence="2" id="KW-1185">Reference proteome</keyword>
<evidence type="ECO:0000313" key="2">
    <source>
        <dbReference type="Proteomes" id="UP000092967"/>
    </source>
</evidence>
<reference evidence="1 2" key="1">
    <citation type="submission" date="2016-02" db="EMBL/GenBank/DDBJ databases">
        <authorList>
            <person name="Wen L."/>
            <person name="He K."/>
            <person name="Yang H."/>
        </authorList>
    </citation>
    <scope>NUCLEOTIDE SEQUENCE [LARGE SCALE GENOMIC DNA]</scope>
    <source>
        <strain evidence="1 2">CZ1127</strain>
    </source>
</reference>
<dbReference type="STRING" id="1790137.AXE80_07245"/>
<organism evidence="1 2">
    <name type="scientific">Wenyingzhuangia fucanilytica</name>
    <dbReference type="NCBI Taxonomy" id="1790137"/>
    <lineage>
        <taxon>Bacteria</taxon>
        <taxon>Pseudomonadati</taxon>
        <taxon>Bacteroidota</taxon>
        <taxon>Flavobacteriia</taxon>
        <taxon>Flavobacteriales</taxon>
        <taxon>Flavobacteriaceae</taxon>
        <taxon>Wenyingzhuangia</taxon>
    </lineage>
</organism>
<sequence length="203" mass="23850">MFENLVDFQARTKPSQNRCTQAMKKTKFIYTLSIFLILLFSCKSEKKVNAESNNISKTEIKNIKKNKPKVFSINERTITLNNYSLSESFNVEKLIIQLGEPEIIEQNSNNISETGYPDYYIKISENQIYSSYGETTEVYLKNDIFSILGLRIGNKREKVEKKFNIQTFNFMYIQLVNDIEESIFIKFNSENEIISLNYYQMIL</sequence>
<proteinExistence type="predicted"/>